<feature type="chain" id="PRO_5045875220" description="DUF4232 domain-containing protein" evidence="2">
    <location>
        <begin position="23"/>
        <end position="175"/>
    </location>
</feature>
<evidence type="ECO:0000313" key="5">
    <source>
        <dbReference type="Proteomes" id="UP001519332"/>
    </source>
</evidence>
<evidence type="ECO:0000256" key="1">
    <source>
        <dbReference type="SAM" id="MobiDB-lite"/>
    </source>
</evidence>
<name>A0ABS4TSV5_9PSEU</name>
<accession>A0ABS4TSV5</accession>
<feature type="domain" description="DUF4232" evidence="3">
    <location>
        <begin position="38"/>
        <end position="172"/>
    </location>
</feature>
<keyword evidence="5" id="KW-1185">Reference proteome</keyword>
<organism evidence="4 5">
    <name type="scientific">Kibdelosporangium banguiense</name>
    <dbReference type="NCBI Taxonomy" id="1365924"/>
    <lineage>
        <taxon>Bacteria</taxon>
        <taxon>Bacillati</taxon>
        <taxon>Actinomycetota</taxon>
        <taxon>Actinomycetes</taxon>
        <taxon>Pseudonocardiales</taxon>
        <taxon>Pseudonocardiaceae</taxon>
        <taxon>Kibdelosporangium</taxon>
    </lineage>
</organism>
<comment type="caution">
    <text evidence="4">The sequence shown here is derived from an EMBL/GenBank/DDBJ whole genome shotgun (WGS) entry which is preliminary data.</text>
</comment>
<protein>
    <recommendedName>
        <fullName evidence="3">DUF4232 domain-containing protein</fullName>
    </recommendedName>
</protein>
<dbReference type="InterPro" id="IPR025326">
    <property type="entry name" value="DUF4232"/>
</dbReference>
<dbReference type="Proteomes" id="UP001519332">
    <property type="component" value="Unassembled WGS sequence"/>
</dbReference>
<gene>
    <name evidence="4" type="ORF">JOF56_007875</name>
</gene>
<dbReference type="Pfam" id="PF14016">
    <property type="entry name" value="DUF4232"/>
    <property type="match status" value="1"/>
</dbReference>
<feature type="compositionally biased region" description="Pro residues" evidence="1">
    <location>
        <begin position="19"/>
        <end position="32"/>
    </location>
</feature>
<feature type="region of interest" description="Disordered" evidence="1">
    <location>
        <begin position="19"/>
        <end position="38"/>
    </location>
</feature>
<proteinExistence type="predicted"/>
<keyword evidence="2" id="KW-0732">Signal</keyword>
<dbReference type="RefSeq" id="WP_209644430.1">
    <property type="nucleotide sequence ID" value="NZ_JAGINW010000001.1"/>
</dbReference>
<feature type="signal peptide" evidence="2">
    <location>
        <begin position="1"/>
        <end position="22"/>
    </location>
</feature>
<evidence type="ECO:0000259" key="3">
    <source>
        <dbReference type="Pfam" id="PF14016"/>
    </source>
</evidence>
<dbReference type="EMBL" id="JAGINW010000001">
    <property type="protein sequence ID" value="MBP2327490.1"/>
    <property type="molecule type" value="Genomic_DNA"/>
</dbReference>
<sequence>MRPLIILTVLLLTACTPAPAPAPDPIRPPTPTTTPQQQSGLMITAGEVEAASGLRAMTVTMTNKDTRPHPLNGYPALQVLDSDRGLLQIEIVPGAAGITSGFDTPPRPVTLEPGQKATASLLWRNTVTDSTVNATKGTYLNIAPADGQPWQTLQPDGGLDLGNTGKLGVSAWITP</sequence>
<evidence type="ECO:0000256" key="2">
    <source>
        <dbReference type="SAM" id="SignalP"/>
    </source>
</evidence>
<reference evidence="4 5" key="1">
    <citation type="submission" date="2021-03" db="EMBL/GenBank/DDBJ databases">
        <title>Sequencing the genomes of 1000 actinobacteria strains.</title>
        <authorList>
            <person name="Klenk H.-P."/>
        </authorList>
    </citation>
    <scope>NUCLEOTIDE SEQUENCE [LARGE SCALE GENOMIC DNA]</scope>
    <source>
        <strain evidence="4 5">DSM 46670</strain>
    </source>
</reference>
<dbReference type="PROSITE" id="PS51257">
    <property type="entry name" value="PROKAR_LIPOPROTEIN"/>
    <property type="match status" value="1"/>
</dbReference>
<evidence type="ECO:0000313" key="4">
    <source>
        <dbReference type="EMBL" id="MBP2327490.1"/>
    </source>
</evidence>